<dbReference type="AlphaFoldDB" id="A0A9D4UG62"/>
<dbReference type="EMBL" id="JABFUD020000017">
    <property type="protein sequence ID" value="KAI5067333.1"/>
    <property type="molecule type" value="Genomic_DNA"/>
</dbReference>
<name>A0A9D4UG62_ADICA</name>
<evidence type="ECO:0000313" key="2">
    <source>
        <dbReference type="EMBL" id="KAI5067333.1"/>
    </source>
</evidence>
<evidence type="ECO:0000256" key="1">
    <source>
        <dbReference type="SAM" id="MobiDB-lite"/>
    </source>
</evidence>
<gene>
    <name evidence="2" type="ORF">GOP47_0017861</name>
</gene>
<dbReference type="GO" id="GO:1990112">
    <property type="term" value="C:RQC complex"/>
    <property type="evidence" value="ECO:0007669"/>
    <property type="project" value="TreeGrafter"/>
</dbReference>
<dbReference type="OrthoDB" id="205993at2759"/>
<dbReference type="PANTHER" id="PTHR22684">
    <property type="entry name" value="NULP1-RELATED"/>
    <property type="match status" value="1"/>
</dbReference>
<evidence type="ECO:0008006" key="4">
    <source>
        <dbReference type="Google" id="ProtNLM"/>
    </source>
</evidence>
<feature type="compositionally biased region" description="Basic and acidic residues" evidence="1">
    <location>
        <begin position="7"/>
        <end position="21"/>
    </location>
</feature>
<feature type="non-terminal residue" evidence="2">
    <location>
        <position position="1"/>
    </location>
</feature>
<feature type="region of interest" description="Disordered" evidence="1">
    <location>
        <begin position="1"/>
        <end position="97"/>
    </location>
</feature>
<accession>A0A9D4UG62</accession>
<dbReference type="Proteomes" id="UP000886520">
    <property type="component" value="Chromosome 17"/>
</dbReference>
<comment type="caution">
    <text evidence="2">The sequence shown here is derived from an EMBL/GenBank/DDBJ whole genome shotgun (WGS) entry which is preliminary data.</text>
</comment>
<dbReference type="InterPro" id="IPR006994">
    <property type="entry name" value="TCF25/Rqc1"/>
</dbReference>
<dbReference type="Pfam" id="PF04910">
    <property type="entry name" value="Tcf25"/>
    <property type="match status" value="1"/>
</dbReference>
<feature type="compositionally biased region" description="Basic residues" evidence="1">
    <location>
        <begin position="73"/>
        <end position="84"/>
    </location>
</feature>
<sequence>MLQRALRSQENEKQPQSDHDQGVSSEDETARRAVGNSFDLLCVQDELEEAEEEDSSNNHLENVKPGLPQDSVKKKKKKKKKGKKVAAPEKPEEDDVDQLLKSFSLSRKEDDSKASTSNGVGVNSADILSVDTRQLRAEDELKRIFGSKVINAVERDAISNSYGGLRRRQGLRQKVGRGNFMKKTTLVTPREVWPFWDDSISMELTHIKDGLQFFKYNYSPSYMETQKKYQMLSAFHDPNSIAMLLAQQPFHLDSLLALAELCKQLGDYQLSVEWLERCLFGLECAWHPSFNPFNGSCKLPFEHDTNKNFFYSLSKHMLHLGRRGCHRSALEVCKLLLNLDADDPLGALFSIDYFALRAEQYEWLERFADCYNMDSSLRLLPNFSFSLSVARFYLEQRQAATDSGKENEVIASRELLKQALLLHPATLHKLVDKAPIKEDAEWGRILRHPHFKRATSGGPSLEHLINLYAERNHLIWRLPELQVQLKKAAISVIEAADDDTGEVENWACVRHETFLSEHNEYKHLHLSEFSDTAPPMPPEELQNMMLHGGGE</sequence>
<reference evidence="2" key="1">
    <citation type="submission" date="2021-01" db="EMBL/GenBank/DDBJ databases">
        <title>Adiantum capillus-veneris genome.</title>
        <authorList>
            <person name="Fang Y."/>
            <person name="Liao Q."/>
        </authorList>
    </citation>
    <scope>NUCLEOTIDE SEQUENCE</scope>
    <source>
        <strain evidence="2">H3</strain>
        <tissue evidence="2">Leaf</tissue>
    </source>
</reference>
<evidence type="ECO:0000313" key="3">
    <source>
        <dbReference type="Proteomes" id="UP000886520"/>
    </source>
</evidence>
<feature type="compositionally biased region" description="Acidic residues" evidence="1">
    <location>
        <begin position="45"/>
        <end position="55"/>
    </location>
</feature>
<dbReference type="PANTHER" id="PTHR22684:SF0">
    <property type="entry name" value="RIBOSOME QUALITY CONTROL COMPLEX SUBUNIT TCF25"/>
    <property type="match status" value="1"/>
</dbReference>
<keyword evidence="3" id="KW-1185">Reference proteome</keyword>
<protein>
    <recommendedName>
        <fullName evidence="4">Transcription factor 25</fullName>
    </recommendedName>
</protein>
<proteinExistence type="predicted"/>
<organism evidence="2 3">
    <name type="scientific">Adiantum capillus-veneris</name>
    <name type="common">Maidenhair fern</name>
    <dbReference type="NCBI Taxonomy" id="13818"/>
    <lineage>
        <taxon>Eukaryota</taxon>
        <taxon>Viridiplantae</taxon>
        <taxon>Streptophyta</taxon>
        <taxon>Embryophyta</taxon>
        <taxon>Tracheophyta</taxon>
        <taxon>Polypodiopsida</taxon>
        <taxon>Polypodiidae</taxon>
        <taxon>Polypodiales</taxon>
        <taxon>Pteridineae</taxon>
        <taxon>Pteridaceae</taxon>
        <taxon>Vittarioideae</taxon>
        <taxon>Adiantum</taxon>
    </lineage>
</organism>